<evidence type="ECO:0000313" key="2">
    <source>
        <dbReference type="EMBL" id="KAL1592621.1"/>
    </source>
</evidence>
<dbReference type="PANTHER" id="PTHR13887:SF52">
    <property type="entry name" value="DSBA-LIKE THIOREDOXIN DOMAIN-CONTAINING PROTEIN"/>
    <property type="match status" value="1"/>
</dbReference>
<organism evidence="2 3">
    <name type="scientific">Paraconiothyrium brasiliense</name>
    <dbReference type="NCBI Taxonomy" id="300254"/>
    <lineage>
        <taxon>Eukaryota</taxon>
        <taxon>Fungi</taxon>
        <taxon>Dikarya</taxon>
        <taxon>Ascomycota</taxon>
        <taxon>Pezizomycotina</taxon>
        <taxon>Dothideomycetes</taxon>
        <taxon>Pleosporomycetidae</taxon>
        <taxon>Pleosporales</taxon>
        <taxon>Massarineae</taxon>
        <taxon>Didymosphaeriaceae</taxon>
        <taxon>Paraconiothyrium</taxon>
    </lineage>
</organism>
<accession>A0ABR3QKE1</accession>
<evidence type="ECO:0000313" key="3">
    <source>
        <dbReference type="Proteomes" id="UP001521785"/>
    </source>
</evidence>
<name>A0ABR3QKE1_9PLEO</name>
<dbReference type="EMBL" id="JAKJXO020000020">
    <property type="protein sequence ID" value="KAL1592621.1"/>
    <property type="molecule type" value="Genomic_DNA"/>
</dbReference>
<dbReference type="Gene3D" id="3.40.30.10">
    <property type="entry name" value="Glutaredoxin"/>
    <property type="match status" value="1"/>
</dbReference>
<dbReference type="SUPFAM" id="SSF52833">
    <property type="entry name" value="Thioredoxin-like"/>
    <property type="match status" value="1"/>
</dbReference>
<dbReference type="InterPro" id="IPR001853">
    <property type="entry name" value="DSBA-like_thioredoxin_dom"/>
</dbReference>
<dbReference type="Pfam" id="PF01323">
    <property type="entry name" value="DSBA"/>
    <property type="match status" value="1"/>
</dbReference>
<feature type="domain" description="DSBA-like thioredoxin" evidence="1">
    <location>
        <begin position="8"/>
        <end position="136"/>
    </location>
</feature>
<gene>
    <name evidence="2" type="ORF">SLS60_011037</name>
</gene>
<dbReference type="InterPro" id="IPR036249">
    <property type="entry name" value="Thioredoxin-like_sf"/>
</dbReference>
<keyword evidence="3" id="KW-1185">Reference proteome</keyword>
<protein>
    <recommendedName>
        <fullName evidence="1">DSBA-like thioredoxin domain-containing protein</fullName>
    </recommendedName>
</protein>
<evidence type="ECO:0000259" key="1">
    <source>
        <dbReference type="Pfam" id="PF01323"/>
    </source>
</evidence>
<sequence>MEKYVTYMKTLFEAEDVDWTPYGVIANTLHAHRVVHVVQERHGPGVALRLVVSLYEAYFTRGEHPSSVETLRSACAAAGLNENEAGRLVEDDCDEGMVDVKGVIREQVGNGVDSVPYVVFEGRRRDFTLVGAKEVGEYVKTMEQVAKEV</sequence>
<reference evidence="2 3" key="1">
    <citation type="submission" date="2024-02" db="EMBL/GenBank/DDBJ databases">
        <title>De novo assembly and annotation of 12 fungi associated with fruit tree decline syndrome in Ontario, Canada.</title>
        <authorList>
            <person name="Sulman M."/>
            <person name="Ellouze W."/>
            <person name="Ilyukhin E."/>
        </authorList>
    </citation>
    <scope>NUCLEOTIDE SEQUENCE [LARGE SCALE GENOMIC DNA]</scope>
    <source>
        <strain evidence="2 3">M42-189</strain>
    </source>
</reference>
<dbReference type="PANTHER" id="PTHR13887">
    <property type="entry name" value="GLUTATHIONE S-TRANSFERASE KAPPA"/>
    <property type="match status" value="1"/>
</dbReference>
<proteinExistence type="predicted"/>
<dbReference type="Proteomes" id="UP001521785">
    <property type="component" value="Unassembled WGS sequence"/>
</dbReference>
<comment type="caution">
    <text evidence="2">The sequence shown here is derived from an EMBL/GenBank/DDBJ whole genome shotgun (WGS) entry which is preliminary data.</text>
</comment>